<dbReference type="Gene3D" id="1.20.245.10">
    <property type="entry name" value="Lipoxygenase-1, Domain 5"/>
    <property type="match status" value="3"/>
</dbReference>
<reference evidence="17" key="1">
    <citation type="submission" date="2020-03" db="EMBL/GenBank/DDBJ databases">
        <title>Studies in the Genomics of Life Span.</title>
        <authorList>
            <person name="Glass D."/>
        </authorList>
    </citation>
    <scope>NUCLEOTIDE SEQUENCE</scope>
    <source>
        <strain evidence="17">LTLLF</strain>
        <tissue evidence="17">Muscle</tissue>
    </source>
</reference>
<evidence type="ECO:0000256" key="5">
    <source>
        <dbReference type="ARBA" id="ARBA00022723"/>
    </source>
</evidence>
<name>A0A8J6GHX5_MICOH</name>
<dbReference type="InterPro" id="IPR013819">
    <property type="entry name" value="LipOase_C"/>
</dbReference>
<evidence type="ECO:0000256" key="1">
    <source>
        <dbReference type="ARBA" id="ARBA00004496"/>
    </source>
</evidence>
<dbReference type="PANTHER" id="PTHR11771">
    <property type="entry name" value="LIPOXYGENASE"/>
    <property type="match status" value="1"/>
</dbReference>
<evidence type="ECO:0000256" key="2">
    <source>
        <dbReference type="ARBA" id="ARBA00005189"/>
    </source>
</evidence>
<comment type="caution">
    <text evidence="17">The sequence shown here is derived from an EMBL/GenBank/DDBJ whole genome shotgun (WGS) entry which is preliminary data.</text>
</comment>
<sequence>MYAGSTDKVHLCMEKHLSGAELERVRSSWKEDAFFGYQFLNGANPTVLRRSTQLPSRLEFPRGVEKLQAELHKELEEGTLFEADFSLLNGIKANVIQSRQQYLAVPLVMLKLQPDGQLLPMAIQLELPKTGSDPLPIFTPVDPPVDWLLAKCWVRSSDMQLHEIQSHPLRGHLMAEVFSVATRRTLPSVYPVFKVPGLAEMGKYTIRVVTGDSILAGSSNPVQLWLVGEHGEADLGKQLRPMRRGETQLEIDVSVHLGRLLLVKMHKHRGLFDSDWFCKWVTVQGPGTQGEVFFPCYSWVQSNETICVSEGTALKVNDDTQSLFRKYREQEMEDRRKLYQWGSWKEGLILPVAGSTQWDLPRNQRFMEDKDFDFSFTLVKMLKEFAIKGTLDFVSCVQKLEDYQKIFPRGTTALAERIRESWKEDALFGYQFLNGANPMLLRRSKSLPDRLVVPPEMKDLQTQLEKELQAGTLFEADFSLLDGVKPNIIIFKQQYVTAPLVMLKLEPDGRLLPMVIQLHPPRHGCSPPLLFLPTDPPMAWLLAKIWVRSSDFQLHQLQSHLLRGHLMAEVISVATMRSLPSLHPIYKLLIPHFRYTMEINILARNNLVSEYGIFDLIVSTGSGGHVDILQRATACLTYRSFCPPDDLADRGLLDVKSSLYAQDALRLWEIISRYVERMVELFYKSDQDVKDDPELQVWCREITEIGLLKGQERGFPLSLESRAQLCRFVTMCIFTCTGQHASAHQGQLDWYSWIPNGPCSMRKPPPTSKDVTEKDIVDAMPTLQQARMQMTFTNFLGRRQPVMVALGHHTEEYFSGPEPRAVLKQFQEELAVMDKEIDVRNASLDLPYEYLQPCMVENSVTI</sequence>
<evidence type="ECO:0000256" key="3">
    <source>
        <dbReference type="ARBA" id="ARBA00009419"/>
    </source>
</evidence>
<dbReference type="PROSITE" id="PS00081">
    <property type="entry name" value="LIPOXYGENASE_2"/>
    <property type="match status" value="1"/>
</dbReference>
<proteinExistence type="inferred from homology"/>
<evidence type="ECO:0000313" key="17">
    <source>
        <dbReference type="EMBL" id="KAH0511560.1"/>
    </source>
</evidence>
<accession>A0A8J6GHX5</accession>
<dbReference type="SUPFAM" id="SSF48484">
    <property type="entry name" value="Lipoxigenase"/>
    <property type="match status" value="2"/>
</dbReference>
<dbReference type="InterPro" id="IPR036226">
    <property type="entry name" value="LipOase_C_sf"/>
</dbReference>
<dbReference type="GO" id="GO:0034440">
    <property type="term" value="P:lipid oxidation"/>
    <property type="evidence" value="ECO:0007669"/>
    <property type="project" value="InterPro"/>
</dbReference>
<evidence type="ECO:0000256" key="12">
    <source>
        <dbReference type="PIRSR" id="PIRSR601885-3"/>
    </source>
</evidence>
<dbReference type="GO" id="GO:0016702">
    <property type="term" value="F:oxidoreductase activity, acting on single donors with incorporation of molecular oxygen, incorporation of two atoms of oxygen"/>
    <property type="evidence" value="ECO:0007669"/>
    <property type="project" value="InterPro"/>
</dbReference>
<dbReference type="Proteomes" id="UP000710432">
    <property type="component" value="Unassembled WGS sequence"/>
</dbReference>
<keyword evidence="8 10" id="KW-0408">Iron</keyword>
<dbReference type="PROSITE" id="PS50095">
    <property type="entry name" value="PLAT"/>
    <property type="match status" value="1"/>
</dbReference>
<keyword evidence="9" id="KW-0443">Lipid metabolism</keyword>
<dbReference type="Gene3D" id="3.10.450.60">
    <property type="match status" value="2"/>
</dbReference>
<feature type="site" description="Essential for stabilizing binding to COTL1" evidence="12">
    <location>
        <position position="299"/>
    </location>
</feature>
<dbReference type="PRINTS" id="PR00467">
    <property type="entry name" value="MAMLPOXGNASE"/>
</dbReference>
<comment type="caution">
    <text evidence="13">Lacks conserved residue(s) required for the propagation of feature annotation.</text>
</comment>
<dbReference type="SMART" id="SM00308">
    <property type="entry name" value="LH2"/>
    <property type="match status" value="1"/>
</dbReference>
<feature type="domain" description="PLAT" evidence="15">
    <location>
        <begin position="202"/>
        <end position="314"/>
    </location>
</feature>
<keyword evidence="7 14" id="KW-0560">Oxidoreductase</keyword>
<dbReference type="PROSITE" id="PS00711">
    <property type="entry name" value="LIPOXYGENASE_1"/>
    <property type="match status" value="2"/>
</dbReference>
<feature type="binding site" evidence="10">
    <location>
        <position position="560"/>
    </location>
    <ligand>
        <name>Fe cation</name>
        <dbReference type="ChEBI" id="CHEBI:24875"/>
        <note>catalytic</note>
    </ligand>
</feature>
<comment type="similarity">
    <text evidence="3 14">Belongs to the lipoxygenase family.</text>
</comment>
<dbReference type="InterPro" id="IPR036392">
    <property type="entry name" value="PLAT/LH2_dom_sf"/>
</dbReference>
<dbReference type="Gene3D" id="2.60.60.20">
    <property type="entry name" value="PLAT/LH2 domain"/>
    <property type="match status" value="1"/>
</dbReference>
<dbReference type="GO" id="GO:0005737">
    <property type="term" value="C:cytoplasm"/>
    <property type="evidence" value="ECO:0007669"/>
    <property type="project" value="UniProtKB-SubCell"/>
</dbReference>
<feature type="binding site" evidence="11">
    <location>
        <position position="217"/>
    </location>
    <ligand>
        <name>Ca(2+)</name>
        <dbReference type="ChEBI" id="CHEBI:29108"/>
        <label>1</label>
    </ligand>
</feature>
<evidence type="ECO:0000256" key="14">
    <source>
        <dbReference type="RuleBase" id="RU003974"/>
    </source>
</evidence>
<keyword evidence="4" id="KW-0963">Cytoplasm</keyword>
<dbReference type="InterPro" id="IPR020834">
    <property type="entry name" value="LipOase_CS"/>
</dbReference>
<evidence type="ECO:0000256" key="11">
    <source>
        <dbReference type="PIRSR" id="PIRSR601885-2"/>
    </source>
</evidence>
<comment type="cofactor">
    <cofactor evidence="10">
        <name>Fe cation</name>
        <dbReference type="ChEBI" id="CHEBI:24875"/>
    </cofactor>
    <text evidence="10">Binds 1 Fe cation per subunit.</text>
</comment>
<dbReference type="AlphaFoldDB" id="A0A8J6GHX5"/>
<feature type="binding site" evidence="10">
    <location>
        <position position="862"/>
    </location>
    <ligand>
        <name>Fe cation</name>
        <dbReference type="ChEBI" id="CHEBI:24875"/>
        <note>catalytic</note>
    </ligand>
</feature>
<evidence type="ECO:0000256" key="7">
    <source>
        <dbReference type="ARBA" id="ARBA00023002"/>
    </source>
</evidence>
<dbReference type="InterPro" id="IPR020833">
    <property type="entry name" value="LipOase_Fe_BS"/>
</dbReference>
<dbReference type="PROSITE" id="PS51393">
    <property type="entry name" value="LIPOXYGENASE_3"/>
    <property type="match status" value="2"/>
</dbReference>
<comment type="subcellular location">
    <subcellularLocation>
        <location evidence="1">Cytoplasm</location>
    </subcellularLocation>
</comment>
<protein>
    <submittedName>
        <fullName evidence="17">Arachidonate 12-lipoxygenase, epidermal-type</fullName>
    </submittedName>
</protein>
<gene>
    <name evidence="17" type="ORF">LTLLF_148815</name>
</gene>
<evidence type="ECO:0000259" key="15">
    <source>
        <dbReference type="PROSITE" id="PS50095"/>
    </source>
</evidence>
<feature type="binding site" evidence="10">
    <location>
        <position position="565"/>
    </location>
    <ligand>
        <name>Fe cation</name>
        <dbReference type="ChEBI" id="CHEBI:24875"/>
        <note>catalytic</note>
    </ligand>
</feature>
<comment type="pathway">
    <text evidence="2">Lipid metabolism.</text>
</comment>
<dbReference type="InterPro" id="IPR001885">
    <property type="entry name" value="LipOase_mml"/>
</dbReference>
<evidence type="ECO:0000256" key="4">
    <source>
        <dbReference type="ARBA" id="ARBA00022490"/>
    </source>
</evidence>
<dbReference type="GO" id="GO:0005506">
    <property type="term" value="F:iron ion binding"/>
    <property type="evidence" value="ECO:0007669"/>
    <property type="project" value="InterPro"/>
</dbReference>
<keyword evidence="5 10" id="KW-0479">Metal-binding</keyword>
<dbReference type="Pfam" id="PF01477">
    <property type="entry name" value="PLAT"/>
    <property type="match status" value="1"/>
</dbReference>
<evidence type="ECO:0000256" key="8">
    <source>
        <dbReference type="ARBA" id="ARBA00023004"/>
    </source>
</evidence>
<evidence type="ECO:0000256" key="6">
    <source>
        <dbReference type="ARBA" id="ARBA00022964"/>
    </source>
</evidence>
<dbReference type="PRINTS" id="PR00087">
    <property type="entry name" value="LIPOXYGENASE"/>
</dbReference>
<dbReference type="FunFam" id="1.20.245.10:FF:000001">
    <property type="entry name" value="Arachidonate 5-lipoxygenase a"/>
    <property type="match status" value="1"/>
</dbReference>
<feature type="domain" description="Lipoxygenase" evidence="16">
    <location>
        <begin position="314"/>
        <end position="862"/>
    </location>
</feature>
<keyword evidence="11" id="KW-0106">Calcium</keyword>
<evidence type="ECO:0000256" key="9">
    <source>
        <dbReference type="ARBA" id="ARBA00023098"/>
    </source>
</evidence>
<dbReference type="SUPFAM" id="SSF49723">
    <property type="entry name" value="Lipase/lipooxygenase domain (PLAT/LH2 domain)"/>
    <property type="match status" value="1"/>
</dbReference>
<evidence type="ECO:0000313" key="18">
    <source>
        <dbReference type="Proteomes" id="UP000710432"/>
    </source>
</evidence>
<keyword evidence="6 14" id="KW-0223">Dioxygenase</keyword>
<dbReference type="Pfam" id="PF00305">
    <property type="entry name" value="Lipoxygenase"/>
    <property type="match status" value="2"/>
</dbReference>
<feature type="binding site" evidence="11">
    <location>
        <position position="275"/>
    </location>
    <ligand>
        <name>Ca(2+)</name>
        <dbReference type="ChEBI" id="CHEBI:29108"/>
        <label>1</label>
    </ligand>
</feature>
<evidence type="ECO:0000256" key="13">
    <source>
        <dbReference type="PROSITE-ProRule" id="PRU00152"/>
    </source>
</evidence>
<organism evidence="17 18">
    <name type="scientific">Microtus ochrogaster</name>
    <name type="common">Prairie vole</name>
    <dbReference type="NCBI Taxonomy" id="79684"/>
    <lineage>
        <taxon>Eukaryota</taxon>
        <taxon>Metazoa</taxon>
        <taxon>Chordata</taxon>
        <taxon>Craniata</taxon>
        <taxon>Vertebrata</taxon>
        <taxon>Euteleostomi</taxon>
        <taxon>Mammalia</taxon>
        <taxon>Eutheria</taxon>
        <taxon>Euarchontoglires</taxon>
        <taxon>Glires</taxon>
        <taxon>Rodentia</taxon>
        <taxon>Myomorpha</taxon>
        <taxon>Muroidea</taxon>
        <taxon>Cricetidae</taxon>
        <taxon>Arvicolinae</taxon>
        <taxon>Microtus</taxon>
    </lineage>
</organism>
<dbReference type="EMBL" id="JAATJU010022200">
    <property type="protein sequence ID" value="KAH0511560.1"/>
    <property type="molecule type" value="Genomic_DNA"/>
</dbReference>
<dbReference type="InterPro" id="IPR000907">
    <property type="entry name" value="LipOase"/>
</dbReference>
<feature type="domain" description="Lipoxygenase" evidence="16">
    <location>
        <begin position="1"/>
        <end position="194"/>
    </location>
</feature>
<evidence type="ECO:0000259" key="16">
    <source>
        <dbReference type="PROSITE" id="PS51393"/>
    </source>
</evidence>
<evidence type="ECO:0000256" key="10">
    <source>
        <dbReference type="PIRSR" id="PIRSR601885-1"/>
    </source>
</evidence>
<feature type="binding site" evidence="10">
    <location>
        <position position="740"/>
    </location>
    <ligand>
        <name>Fe cation</name>
        <dbReference type="ChEBI" id="CHEBI:24875"/>
        <note>catalytic</note>
    </ligand>
</feature>
<dbReference type="InterPro" id="IPR001024">
    <property type="entry name" value="PLAT/LH2_dom"/>
</dbReference>